<accession>A0A815JBV2</accession>
<evidence type="ECO:0000313" key="2">
    <source>
        <dbReference type="Proteomes" id="UP000663852"/>
    </source>
</evidence>
<comment type="caution">
    <text evidence="1">The sequence shown here is derived from an EMBL/GenBank/DDBJ whole genome shotgun (WGS) entry which is preliminary data.</text>
</comment>
<sequence>MRNVRKRTIKGRKVIFLYCIAGNYKLICLYESQPLDRHDVSEGAEEGFSEDIATMAESDCGSPCFALSDGILEESAGRKKYPNDSDMVQG</sequence>
<reference evidence="1" key="1">
    <citation type="submission" date="2021-02" db="EMBL/GenBank/DDBJ databases">
        <authorList>
            <person name="Nowell W R."/>
        </authorList>
    </citation>
    <scope>NUCLEOTIDE SEQUENCE</scope>
</reference>
<dbReference type="EMBL" id="CAJNOJ010000295">
    <property type="protein sequence ID" value="CAF1377359.1"/>
    <property type="molecule type" value="Genomic_DNA"/>
</dbReference>
<protein>
    <submittedName>
        <fullName evidence="1">Uncharacterized protein</fullName>
    </submittedName>
</protein>
<evidence type="ECO:0000313" key="1">
    <source>
        <dbReference type="EMBL" id="CAF1377359.1"/>
    </source>
</evidence>
<proteinExistence type="predicted"/>
<name>A0A815JBV2_ADIRI</name>
<dbReference type="Proteomes" id="UP000663852">
    <property type="component" value="Unassembled WGS sequence"/>
</dbReference>
<organism evidence="1 2">
    <name type="scientific">Adineta ricciae</name>
    <name type="common">Rotifer</name>
    <dbReference type="NCBI Taxonomy" id="249248"/>
    <lineage>
        <taxon>Eukaryota</taxon>
        <taxon>Metazoa</taxon>
        <taxon>Spiralia</taxon>
        <taxon>Gnathifera</taxon>
        <taxon>Rotifera</taxon>
        <taxon>Eurotatoria</taxon>
        <taxon>Bdelloidea</taxon>
        <taxon>Adinetida</taxon>
        <taxon>Adinetidae</taxon>
        <taxon>Adineta</taxon>
    </lineage>
</organism>
<gene>
    <name evidence="1" type="ORF">EDS130_LOCUS34723</name>
</gene>
<dbReference type="AlphaFoldDB" id="A0A815JBV2"/>